<evidence type="ECO:0000313" key="1">
    <source>
        <dbReference type="EMBL" id="GAH91423.1"/>
    </source>
</evidence>
<comment type="caution">
    <text evidence="1">The sequence shown here is derived from an EMBL/GenBank/DDBJ whole genome shotgun (WGS) entry which is preliminary data.</text>
</comment>
<gene>
    <name evidence="1" type="ORF">S06H3_06202</name>
</gene>
<accession>X1LBC3</accession>
<name>X1LBC3_9ZZZZ</name>
<dbReference type="AlphaFoldDB" id="X1LBC3"/>
<feature type="non-terminal residue" evidence="1">
    <location>
        <position position="108"/>
    </location>
</feature>
<organism evidence="1">
    <name type="scientific">marine sediment metagenome</name>
    <dbReference type="NCBI Taxonomy" id="412755"/>
    <lineage>
        <taxon>unclassified sequences</taxon>
        <taxon>metagenomes</taxon>
        <taxon>ecological metagenomes</taxon>
    </lineage>
</organism>
<reference evidence="1" key="1">
    <citation type="journal article" date="2014" name="Front. Microbiol.">
        <title>High frequency of phylogenetically diverse reductive dehalogenase-homologous genes in deep subseafloor sedimentary metagenomes.</title>
        <authorList>
            <person name="Kawai M."/>
            <person name="Futagami T."/>
            <person name="Toyoda A."/>
            <person name="Takaki Y."/>
            <person name="Nishi S."/>
            <person name="Hori S."/>
            <person name="Arai W."/>
            <person name="Tsubouchi T."/>
            <person name="Morono Y."/>
            <person name="Uchiyama I."/>
            <person name="Ito T."/>
            <person name="Fujiyama A."/>
            <person name="Inagaki F."/>
            <person name="Takami H."/>
        </authorList>
    </citation>
    <scope>NUCLEOTIDE SEQUENCE</scope>
    <source>
        <strain evidence="1">Expedition CK06-06</strain>
    </source>
</reference>
<dbReference type="InterPro" id="IPR019198">
    <property type="entry name" value="Beta_propeller_containing"/>
</dbReference>
<sequence>MAINAQDDGEEVKSETFLIGATQNIFVSSNNIYVTYTDYWVYPLMERSNETSDWETENTIIHKISISDGTIEYKSKGEVPGHVLNQFSMDEYQGYFRIATTTGWMGQN</sequence>
<proteinExistence type="predicted"/>
<protein>
    <submittedName>
        <fullName evidence="1">Uncharacterized protein</fullName>
    </submittedName>
</protein>
<dbReference type="Pfam" id="PF09826">
    <property type="entry name" value="Beta_propel"/>
    <property type="match status" value="1"/>
</dbReference>
<dbReference type="EMBL" id="BARV01002386">
    <property type="protein sequence ID" value="GAH91423.1"/>
    <property type="molecule type" value="Genomic_DNA"/>
</dbReference>